<evidence type="ECO:0000313" key="3">
    <source>
        <dbReference type="Proteomes" id="UP000002505"/>
    </source>
</evidence>
<dbReference type="RefSeq" id="WP_015938188.1">
    <property type="nucleotide sequence ID" value="NC_011886.1"/>
</dbReference>
<dbReference type="HOGENOM" id="CLU_1486155_0_0_11"/>
<evidence type="ECO:0000313" key="2">
    <source>
        <dbReference type="EMBL" id="ACL40992.1"/>
    </source>
</evidence>
<protein>
    <submittedName>
        <fullName evidence="2">Uncharacterized protein</fullName>
    </submittedName>
</protein>
<name>B8HF24_PSECP</name>
<feature type="region of interest" description="Disordered" evidence="1">
    <location>
        <begin position="135"/>
        <end position="181"/>
    </location>
</feature>
<dbReference type="KEGG" id="ach:Achl_3031"/>
<dbReference type="EMBL" id="CP001341">
    <property type="protein sequence ID" value="ACL40992.1"/>
    <property type="molecule type" value="Genomic_DNA"/>
</dbReference>
<proteinExistence type="predicted"/>
<dbReference type="OrthoDB" id="4950595at2"/>
<gene>
    <name evidence="2" type="ordered locus">Achl_3031</name>
</gene>
<dbReference type="STRING" id="452863.Achl_3031"/>
<organism evidence="2 3">
    <name type="scientific">Pseudarthrobacter chlorophenolicus (strain ATCC 700700 / DSM 12829 / CIP 107037 / JCM 12360 / KCTC 9906 / NCIMB 13794 / A6)</name>
    <name type="common">Arthrobacter chlorophenolicus</name>
    <dbReference type="NCBI Taxonomy" id="452863"/>
    <lineage>
        <taxon>Bacteria</taxon>
        <taxon>Bacillati</taxon>
        <taxon>Actinomycetota</taxon>
        <taxon>Actinomycetes</taxon>
        <taxon>Micrococcales</taxon>
        <taxon>Micrococcaceae</taxon>
        <taxon>Pseudarthrobacter</taxon>
    </lineage>
</organism>
<feature type="region of interest" description="Disordered" evidence="1">
    <location>
        <begin position="45"/>
        <end position="98"/>
    </location>
</feature>
<keyword evidence="3" id="KW-1185">Reference proteome</keyword>
<dbReference type="AlphaFoldDB" id="B8HF24"/>
<evidence type="ECO:0000256" key="1">
    <source>
        <dbReference type="SAM" id="MobiDB-lite"/>
    </source>
</evidence>
<feature type="compositionally biased region" description="Low complexity" evidence="1">
    <location>
        <begin position="45"/>
        <end position="60"/>
    </location>
</feature>
<reference evidence="2" key="1">
    <citation type="submission" date="2009-01" db="EMBL/GenBank/DDBJ databases">
        <title>Complete sequence of chromosome of Arthrobacter chlorophenolicus A6.</title>
        <authorList>
            <consortium name="US DOE Joint Genome Institute"/>
            <person name="Lucas S."/>
            <person name="Copeland A."/>
            <person name="Lapidus A."/>
            <person name="Glavina del Rio T."/>
            <person name="Tice H."/>
            <person name="Bruce D."/>
            <person name="Goodwin L."/>
            <person name="Pitluck S."/>
            <person name="Goltsman E."/>
            <person name="Clum A."/>
            <person name="Larimer F."/>
            <person name="Land M."/>
            <person name="Hauser L."/>
            <person name="Kyrpides N."/>
            <person name="Mikhailova N."/>
            <person name="Jansson J."/>
            <person name="Richardson P."/>
        </authorList>
    </citation>
    <scope>NUCLEOTIDE SEQUENCE [LARGE SCALE GENOMIC DNA]</scope>
    <source>
        <strain evidence="2">A6</strain>
    </source>
</reference>
<dbReference type="Proteomes" id="UP000002505">
    <property type="component" value="Chromosome"/>
</dbReference>
<accession>B8HF24</accession>
<sequence length="181" mass="17795">MPCGLPVSRRVAAQLRRSALLAAVLAVVAGIFGMHVMTAGHTSHAAHAGAAPDPGAAQSAVDAGMPAADRHPAGHHAHLAGNAGVAPSPDAVRSADQRSVPGDLVARPYVAEPAACTPSHPGGQDAAASCTPLAKTGSLSAEPPTAMHSHSAGRPASAGTVTGYSHIAPSPSPCELSISRT</sequence>